<name>A0A426YR73_ENSVE</name>
<evidence type="ECO:0000313" key="2">
    <source>
        <dbReference type="Proteomes" id="UP000287651"/>
    </source>
</evidence>
<protein>
    <submittedName>
        <fullName evidence="1">Uncharacterized protein</fullName>
    </submittedName>
</protein>
<proteinExistence type="predicted"/>
<dbReference type="AlphaFoldDB" id="A0A426YR73"/>
<accession>A0A426YR73</accession>
<gene>
    <name evidence="1" type="ORF">B296_00015290</name>
</gene>
<reference evidence="1 2" key="1">
    <citation type="journal article" date="2014" name="Agronomy (Basel)">
        <title>A Draft Genome Sequence for Ensete ventricosum, the Drought-Tolerant Tree Against Hunger.</title>
        <authorList>
            <person name="Harrison J."/>
            <person name="Moore K.A."/>
            <person name="Paszkiewicz K."/>
            <person name="Jones T."/>
            <person name="Grant M."/>
            <person name="Ambacheew D."/>
            <person name="Muzemil S."/>
            <person name="Studholme D.J."/>
        </authorList>
    </citation>
    <scope>NUCLEOTIDE SEQUENCE [LARGE SCALE GENOMIC DNA]</scope>
</reference>
<comment type="caution">
    <text evidence="1">The sequence shown here is derived from an EMBL/GenBank/DDBJ whole genome shotgun (WGS) entry which is preliminary data.</text>
</comment>
<organism evidence="1 2">
    <name type="scientific">Ensete ventricosum</name>
    <name type="common">Abyssinian banana</name>
    <name type="synonym">Musa ensete</name>
    <dbReference type="NCBI Taxonomy" id="4639"/>
    <lineage>
        <taxon>Eukaryota</taxon>
        <taxon>Viridiplantae</taxon>
        <taxon>Streptophyta</taxon>
        <taxon>Embryophyta</taxon>
        <taxon>Tracheophyta</taxon>
        <taxon>Spermatophyta</taxon>
        <taxon>Magnoliopsida</taxon>
        <taxon>Liliopsida</taxon>
        <taxon>Zingiberales</taxon>
        <taxon>Musaceae</taxon>
        <taxon>Ensete</taxon>
    </lineage>
</organism>
<dbReference type="Proteomes" id="UP000287651">
    <property type="component" value="Unassembled WGS sequence"/>
</dbReference>
<sequence>MPLRHSPQTVQGLLQMFHCPHLHWFNHEELDLFAVMFTAPRGLDGSRGGSRPRHHWSGSDPCPSYLVVQLFFLDTQKEITAIRVYSYRAFTSPQISSFRLSLKVPKSCFSDQFLVWLVDEG</sequence>
<dbReference type="EMBL" id="AMZH03010702">
    <property type="protein sequence ID" value="RRT54243.1"/>
    <property type="molecule type" value="Genomic_DNA"/>
</dbReference>
<evidence type="ECO:0000313" key="1">
    <source>
        <dbReference type="EMBL" id="RRT54243.1"/>
    </source>
</evidence>